<organism evidence="3 4">
    <name type="scientific">Penicillium frequentans</name>
    <dbReference type="NCBI Taxonomy" id="3151616"/>
    <lineage>
        <taxon>Eukaryota</taxon>
        <taxon>Fungi</taxon>
        <taxon>Dikarya</taxon>
        <taxon>Ascomycota</taxon>
        <taxon>Pezizomycotina</taxon>
        <taxon>Eurotiomycetes</taxon>
        <taxon>Eurotiomycetidae</taxon>
        <taxon>Eurotiales</taxon>
        <taxon>Aspergillaceae</taxon>
        <taxon>Penicillium</taxon>
    </lineage>
</organism>
<feature type="region of interest" description="Disordered" evidence="1">
    <location>
        <begin position="158"/>
        <end position="185"/>
    </location>
</feature>
<feature type="compositionally biased region" description="Basic residues" evidence="1">
    <location>
        <begin position="71"/>
        <end position="93"/>
    </location>
</feature>
<dbReference type="GO" id="GO:0000702">
    <property type="term" value="F:oxidized base lesion DNA N-glycosylase activity"/>
    <property type="evidence" value="ECO:0007669"/>
    <property type="project" value="UniProtKB-ARBA"/>
</dbReference>
<feature type="compositionally biased region" description="Acidic residues" evidence="1">
    <location>
        <begin position="561"/>
        <end position="583"/>
    </location>
</feature>
<evidence type="ECO:0000256" key="1">
    <source>
        <dbReference type="SAM" id="MobiDB-lite"/>
    </source>
</evidence>
<feature type="compositionally biased region" description="Basic residues" evidence="1">
    <location>
        <begin position="40"/>
        <end position="62"/>
    </location>
</feature>
<dbReference type="PANTHER" id="PTHR47203:SF1">
    <property type="entry name" value="HYPOTHETICAL BASE EXCISION DNA REPAIR PROTEIN (EUROFUNG)"/>
    <property type="match status" value="1"/>
</dbReference>
<dbReference type="PANTHER" id="PTHR47203">
    <property type="match status" value="1"/>
</dbReference>
<dbReference type="InterPro" id="IPR003265">
    <property type="entry name" value="HhH-GPD_domain"/>
</dbReference>
<proteinExistence type="predicted"/>
<dbReference type="GO" id="GO:0006285">
    <property type="term" value="P:base-excision repair, AP site formation"/>
    <property type="evidence" value="ECO:0007669"/>
    <property type="project" value="UniProtKB-ARBA"/>
</dbReference>
<dbReference type="EMBL" id="JAQIZZ010000001">
    <property type="protein sequence ID" value="KAJ5557008.1"/>
    <property type="molecule type" value="Genomic_DNA"/>
</dbReference>
<feature type="domain" description="HhH-GPD" evidence="2">
    <location>
        <begin position="238"/>
        <end position="485"/>
    </location>
</feature>
<keyword evidence="4" id="KW-1185">Reference proteome</keyword>
<dbReference type="CDD" id="cd00056">
    <property type="entry name" value="ENDO3c"/>
    <property type="match status" value="1"/>
</dbReference>
<feature type="compositionally biased region" description="Low complexity" evidence="1">
    <location>
        <begin position="1"/>
        <end position="39"/>
    </location>
</feature>
<protein>
    <recommendedName>
        <fullName evidence="2">HhH-GPD domain-containing protein</fullName>
    </recommendedName>
</protein>
<dbReference type="Proteomes" id="UP001220324">
    <property type="component" value="Unassembled WGS sequence"/>
</dbReference>
<dbReference type="InterPro" id="IPR011257">
    <property type="entry name" value="DNA_glycosylase"/>
</dbReference>
<sequence length="583" mass="62175">MADAPITRAAARAAAAPTAPQSVTSPTTGPVTTQTPTKTKTVKGKKNAAKKTNSRANPKVKARNALAKAKQTAKMKTAKAASARKARAQKKAQKAVLKQVADEELPHNMGPDSVPLPKTTPNGPNKENQLPGDAAVDKAASELQASVANLDNEIEVNLASQPSKKAESKKNRYRPTPGVTPFPTWAHPTTEECEVVNKLLSSIHGEVIAPKVIPAPSLTVTGCGEVPSVLDALIRTLLSGATTSSNSSRAFNGLVQRFGILNEGIGKGSVDWDAVRRASMADVFNAIKSGGLATVKSKRLKEVLDLVYEESQQRLGVLTTANGSTAPTNEDSKALITTADDSTTLTRELPKASDEILEAGQESKVPNSDASLNEVSKMPTEFDLACADQNRLSLNHIHSLSTEDAMIELTKYPGIGPKTAACVVLFCLQRPCFAVDTHIFRLTKWLGWIPPTGVNEVTAFNHLEARIPDHLKYSLHQLFIRHGKDCPRCRAITGQGSAGWDDGCVIDHLVKRTGPRKGGALTKVAKKSTAKTVAKKRKKKPASSARPAKRTKTADLQTPAEADETVDAELSDISDTVLDDVSD</sequence>
<dbReference type="SUPFAM" id="SSF48150">
    <property type="entry name" value="DNA-glycosylase"/>
    <property type="match status" value="1"/>
</dbReference>
<reference evidence="3 4" key="1">
    <citation type="journal article" date="2023" name="IMA Fungus">
        <title>Comparative genomic study of the Penicillium genus elucidates a diverse pangenome and 15 lateral gene transfer events.</title>
        <authorList>
            <person name="Petersen C."/>
            <person name="Sorensen T."/>
            <person name="Nielsen M.R."/>
            <person name="Sondergaard T.E."/>
            <person name="Sorensen J.L."/>
            <person name="Fitzpatrick D.A."/>
            <person name="Frisvad J.C."/>
            <person name="Nielsen K.L."/>
        </authorList>
    </citation>
    <scope>NUCLEOTIDE SEQUENCE [LARGE SCALE GENOMIC DNA]</scope>
    <source>
        <strain evidence="3 4">IBT 35679</strain>
    </source>
</reference>
<feature type="compositionally biased region" description="Polar residues" evidence="1">
    <location>
        <begin position="119"/>
        <end position="128"/>
    </location>
</feature>
<dbReference type="SMART" id="SM00478">
    <property type="entry name" value="ENDO3c"/>
    <property type="match status" value="1"/>
</dbReference>
<dbReference type="InterPro" id="IPR023170">
    <property type="entry name" value="HhH_base_excis_C"/>
</dbReference>
<feature type="compositionally biased region" description="Basic residues" evidence="1">
    <location>
        <begin position="524"/>
        <end position="551"/>
    </location>
</feature>
<accession>A0AAD6D7U6</accession>
<gene>
    <name evidence="3" type="ORF">N7494_000923</name>
</gene>
<feature type="region of interest" description="Disordered" evidence="1">
    <location>
        <begin position="1"/>
        <end position="132"/>
    </location>
</feature>
<evidence type="ECO:0000313" key="3">
    <source>
        <dbReference type="EMBL" id="KAJ5557008.1"/>
    </source>
</evidence>
<comment type="caution">
    <text evidence="3">The sequence shown here is derived from an EMBL/GenBank/DDBJ whole genome shotgun (WGS) entry which is preliminary data.</text>
</comment>
<dbReference type="AlphaFoldDB" id="A0AAD6D7U6"/>
<dbReference type="Gene3D" id="1.10.340.30">
    <property type="entry name" value="Hypothetical protein, domain 2"/>
    <property type="match status" value="1"/>
</dbReference>
<name>A0AAD6D7U6_9EURO</name>
<feature type="region of interest" description="Disordered" evidence="1">
    <location>
        <begin position="516"/>
        <end position="583"/>
    </location>
</feature>
<evidence type="ECO:0000259" key="2">
    <source>
        <dbReference type="SMART" id="SM00478"/>
    </source>
</evidence>
<dbReference type="Gene3D" id="1.10.1670.10">
    <property type="entry name" value="Helix-hairpin-Helix base-excision DNA repair enzymes (C-terminal)"/>
    <property type="match status" value="1"/>
</dbReference>
<evidence type="ECO:0000313" key="4">
    <source>
        <dbReference type="Proteomes" id="UP001220324"/>
    </source>
</evidence>
<dbReference type="Pfam" id="PF00730">
    <property type="entry name" value="HhH-GPD"/>
    <property type="match status" value="1"/>
</dbReference>